<name>A0A8R7RCN5_TRIUA</name>
<evidence type="ECO:0000313" key="2">
    <source>
        <dbReference type="EnsemblPlants" id="TuG1812U0000325200.01.T01.s_cds6978"/>
    </source>
</evidence>
<keyword evidence="1" id="KW-1133">Transmembrane helix</keyword>
<dbReference type="EnsemblPlants" id="TuG1812U0000325200.01.T01">
    <property type="protein sequence ID" value="TuG1812U0000325200.01.T01.s_cds6978"/>
    <property type="gene ID" value="TuG1812U0000325200.01"/>
</dbReference>
<evidence type="ECO:0000313" key="3">
    <source>
        <dbReference type="Proteomes" id="UP000015106"/>
    </source>
</evidence>
<dbReference type="AlphaFoldDB" id="A0A8R7RCN5"/>
<organism evidence="2 3">
    <name type="scientific">Triticum urartu</name>
    <name type="common">Red wild einkorn</name>
    <name type="synonym">Crithodium urartu</name>
    <dbReference type="NCBI Taxonomy" id="4572"/>
    <lineage>
        <taxon>Eukaryota</taxon>
        <taxon>Viridiplantae</taxon>
        <taxon>Streptophyta</taxon>
        <taxon>Embryophyta</taxon>
        <taxon>Tracheophyta</taxon>
        <taxon>Spermatophyta</taxon>
        <taxon>Magnoliopsida</taxon>
        <taxon>Liliopsida</taxon>
        <taxon>Poales</taxon>
        <taxon>Poaceae</taxon>
        <taxon>BOP clade</taxon>
        <taxon>Pooideae</taxon>
        <taxon>Triticodae</taxon>
        <taxon>Triticeae</taxon>
        <taxon>Triticinae</taxon>
        <taxon>Triticum</taxon>
    </lineage>
</organism>
<protein>
    <submittedName>
        <fullName evidence="2">Uncharacterized protein</fullName>
    </submittedName>
</protein>
<reference evidence="2" key="2">
    <citation type="submission" date="2022-06" db="UniProtKB">
        <authorList>
            <consortium name="EnsemblPlants"/>
        </authorList>
    </citation>
    <scope>IDENTIFICATION</scope>
</reference>
<reference evidence="3" key="1">
    <citation type="journal article" date="2013" name="Nature">
        <title>Draft genome of the wheat A-genome progenitor Triticum urartu.</title>
        <authorList>
            <person name="Ling H.Q."/>
            <person name="Zhao S."/>
            <person name="Liu D."/>
            <person name="Wang J."/>
            <person name="Sun H."/>
            <person name="Zhang C."/>
            <person name="Fan H."/>
            <person name="Li D."/>
            <person name="Dong L."/>
            <person name="Tao Y."/>
            <person name="Gao C."/>
            <person name="Wu H."/>
            <person name="Li Y."/>
            <person name="Cui Y."/>
            <person name="Guo X."/>
            <person name="Zheng S."/>
            <person name="Wang B."/>
            <person name="Yu K."/>
            <person name="Liang Q."/>
            <person name="Yang W."/>
            <person name="Lou X."/>
            <person name="Chen J."/>
            <person name="Feng M."/>
            <person name="Jian J."/>
            <person name="Zhang X."/>
            <person name="Luo G."/>
            <person name="Jiang Y."/>
            <person name="Liu J."/>
            <person name="Wang Z."/>
            <person name="Sha Y."/>
            <person name="Zhang B."/>
            <person name="Wu H."/>
            <person name="Tang D."/>
            <person name="Shen Q."/>
            <person name="Xue P."/>
            <person name="Zou S."/>
            <person name="Wang X."/>
            <person name="Liu X."/>
            <person name="Wang F."/>
            <person name="Yang Y."/>
            <person name="An X."/>
            <person name="Dong Z."/>
            <person name="Zhang K."/>
            <person name="Zhang X."/>
            <person name="Luo M.C."/>
            <person name="Dvorak J."/>
            <person name="Tong Y."/>
            <person name="Wang J."/>
            <person name="Yang H."/>
            <person name="Li Z."/>
            <person name="Wang D."/>
            <person name="Zhang A."/>
            <person name="Wang J."/>
        </authorList>
    </citation>
    <scope>NUCLEOTIDE SEQUENCE</scope>
    <source>
        <strain evidence="3">cv. G1812</strain>
    </source>
</reference>
<evidence type="ECO:0000256" key="1">
    <source>
        <dbReference type="SAM" id="Phobius"/>
    </source>
</evidence>
<keyword evidence="1" id="KW-0472">Membrane</keyword>
<feature type="transmembrane region" description="Helical" evidence="1">
    <location>
        <begin position="62"/>
        <end position="83"/>
    </location>
</feature>
<dbReference type="Gramene" id="TuG1812U0000325200.01.T01">
    <property type="protein sequence ID" value="TuG1812U0000325200.01.T01.s_cds6978"/>
    <property type="gene ID" value="TuG1812U0000325200.01"/>
</dbReference>
<keyword evidence="3" id="KW-1185">Reference proteome</keyword>
<accession>A0A8R7RCN5</accession>
<keyword evidence="1" id="KW-0812">Transmembrane</keyword>
<proteinExistence type="predicted"/>
<dbReference type="Proteomes" id="UP000015106">
    <property type="component" value="Unassembled WGS sequence"/>
</dbReference>
<sequence length="143" mass="15687">MASPAMTTRPMSMSGGWTLKMRCLSLERKARPPRNPMHQNSTSAVAATASTCTTSVRRPAALLAGGVVPAFMVLAWLGADLVARRTDSSLLRNRMALKRRAEGHVDVVEQGWIHGQLAVTFIWTWLLSPPQPRTGTRPFHTDP</sequence>